<evidence type="ECO:0000313" key="1">
    <source>
        <dbReference type="EMBL" id="KCY00596.1"/>
    </source>
</evidence>
<dbReference type="RefSeq" id="WP_031979933.1">
    <property type="nucleotide sequence ID" value="NZ_JMOA01000041.1"/>
</dbReference>
<sequence>MVSTVIDIPIVGQSYHLENWSVDCQRTLNLFPQVVESGNAPQVAALLPTAGLVKKFEFDSYIRGMYAMSDRFFVVAGQKLLSIKADNTVKELGEVSGIGRVYFADNSVQLMIVSNNSYSLDLKSNTLKKLELGEFFGASDVTSLDSRFIWTVPQSGRFQWSNLLSTDTSALNYATAEAKSDNLVRCIENNDQLWLIGEKTTEIWSSTGSSDAPFQRMGGAVIPTGCVAPASVCRFGGSLAWVSRTEHGQGVIVITEGFTTSRISNHAIEADISSYKSIEDAYSISYQENGHSFLLITFPSAKKTWCYDGTTKMWHERSYFNPKTYLHEQHRAFVHCFFNGKQLVGDRQNGKIYELTLNSRTDDGDTIVRERITPVINPQTQRLIFHELEIVAQMGQEVDAKPMLMLDWSNDKGRTWSYTRQEDLGGIGEYEKRLIFRRLGQSFSRVFRFRMTDASKLVITGAKVRVSQ</sequence>
<reference evidence="1 2" key="1">
    <citation type="submission" date="2014-04" db="EMBL/GenBank/DDBJ databases">
        <title>Comparative genomics and transcriptomics to identify genetic mechanisms underlying the emergence of carbapenem resistant Acinetobacter baumannii (CRAb).</title>
        <authorList>
            <person name="Harris A.D."/>
            <person name="Johnson K.J."/>
            <person name="George J."/>
            <person name="Nadendla S."/>
            <person name="Daugherty S.C."/>
            <person name="Parankush S."/>
            <person name="Sadzewicz L."/>
            <person name="Tallon L."/>
            <person name="Sengamalay N."/>
            <person name="Hazen T.H."/>
            <person name="Rasko D.A."/>
        </authorList>
    </citation>
    <scope>NUCLEOTIDE SEQUENCE [LARGE SCALE GENOMIC DNA]</scope>
    <source>
        <strain evidence="1 2">1499986</strain>
    </source>
</reference>
<proteinExistence type="predicted"/>
<accession>A0A836LYP2</accession>
<protein>
    <submittedName>
        <fullName evidence="1">Phage stabilization family protein</fullName>
    </submittedName>
</protein>
<organism evidence="1 2">
    <name type="scientific">Acinetobacter baumannii 1499986</name>
    <dbReference type="NCBI Taxonomy" id="1310673"/>
    <lineage>
        <taxon>Bacteria</taxon>
        <taxon>Pseudomonadati</taxon>
        <taxon>Pseudomonadota</taxon>
        <taxon>Gammaproteobacteria</taxon>
        <taxon>Moraxellales</taxon>
        <taxon>Moraxellaceae</taxon>
        <taxon>Acinetobacter</taxon>
        <taxon>Acinetobacter calcoaceticus/baumannii complex</taxon>
    </lineage>
</organism>
<name>A0A836LYP2_ACIBA</name>
<dbReference type="EMBL" id="JMOA01000041">
    <property type="protein sequence ID" value="KCY00596.1"/>
    <property type="molecule type" value="Genomic_DNA"/>
</dbReference>
<gene>
    <name evidence="1" type="ORF">J572_2865</name>
</gene>
<comment type="caution">
    <text evidence="1">The sequence shown here is derived from an EMBL/GenBank/DDBJ whole genome shotgun (WGS) entry which is preliminary data.</text>
</comment>
<dbReference type="Proteomes" id="UP000027309">
    <property type="component" value="Unassembled WGS sequence"/>
</dbReference>
<dbReference type="Pfam" id="PF11134">
    <property type="entry name" value="Phage_stabilise"/>
    <property type="match status" value="1"/>
</dbReference>
<evidence type="ECO:0000313" key="2">
    <source>
        <dbReference type="Proteomes" id="UP000027309"/>
    </source>
</evidence>
<dbReference type="AlphaFoldDB" id="A0A836LYP2"/>
<dbReference type="InterPro" id="IPR021098">
    <property type="entry name" value="Phage_P22_Gp10"/>
</dbReference>